<dbReference type="AlphaFoldDB" id="A0A2P2N492"/>
<sequence length="23" mass="2656">MHSPTSSLKIEALPHEHSERQIK</sequence>
<protein>
    <submittedName>
        <fullName evidence="2">Uncharacterized protein</fullName>
    </submittedName>
</protein>
<evidence type="ECO:0000256" key="1">
    <source>
        <dbReference type="SAM" id="MobiDB-lite"/>
    </source>
</evidence>
<reference evidence="2" key="1">
    <citation type="submission" date="2018-02" db="EMBL/GenBank/DDBJ databases">
        <title>Rhizophora mucronata_Transcriptome.</title>
        <authorList>
            <person name="Meera S.P."/>
            <person name="Sreeshan A."/>
            <person name="Augustine A."/>
        </authorList>
    </citation>
    <scope>NUCLEOTIDE SEQUENCE</scope>
    <source>
        <tissue evidence="2">Leaf</tissue>
    </source>
</reference>
<proteinExistence type="predicted"/>
<name>A0A2P2N492_RHIMU</name>
<feature type="compositionally biased region" description="Basic and acidic residues" evidence="1">
    <location>
        <begin position="12"/>
        <end position="23"/>
    </location>
</feature>
<feature type="region of interest" description="Disordered" evidence="1">
    <location>
        <begin position="1"/>
        <end position="23"/>
    </location>
</feature>
<evidence type="ECO:0000313" key="2">
    <source>
        <dbReference type="EMBL" id="MBX37322.1"/>
    </source>
</evidence>
<dbReference type="EMBL" id="GGEC01056838">
    <property type="protein sequence ID" value="MBX37322.1"/>
    <property type="molecule type" value="Transcribed_RNA"/>
</dbReference>
<organism evidence="2">
    <name type="scientific">Rhizophora mucronata</name>
    <name type="common">Asiatic mangrove</name>
    <dbReference type="NCBI Taxonomy" id="61149"/>
    <lineage>
        <taxon>Eukaryota</taxon>
        <taxon>Viridiplantae</taxon>
        <taxon>Streptophyta</taxon>
        <taxon>Embryophyta</taxon>
        <taxon>Tracheophyta</taxon>
        <taxon>Spermatophyta</taxon>
        <taxon>Magnoliopsida</taxon>
        <taxon>eudicotyledons</taxon>
        <taxon>Gunneridae</taxon>
        <taxon>Pentapetalae</taxon>
        <taxon>rosids</taxon>
        <taxon>fabids</taxon>
        <taxon>Malpighiales</taxon>
        <taxon>Rhizophoraceae</taxon>
        <taxon>Rhizophora</taxon>
    </lineage>
</organism>
<accession>A0A2P2N492</accession>